<evidence type="ECO:0000256" key="2">
    <source>
        <dbReference type="ARBA" id="ARBA00022643"/>
    </source>
</evidence>
<evidence type="ECO:0000256" key="4">
    <source>
        <dbReference type="ARBA" id="ARBA00023033"/>
    </source>
</evidence>
<dbReference type="Pfam" id="PF00296">
    <property type="entry name" value="Bac_luciferase"/>
    <property type="match status" value="1"/>
</dbReference>
<dbReference type="PANTHER" id="PTHR42847">
    <property type="entry name" value="ALKANESULFONATE MONOOXYGENASE"/>
    <property type="match status" value="1"/>
</dbReference>
<sequence length="318" mass="35026">MKLKFGLATPSTLWNMDIQARRDTLSQIVDRGFDHLFMADHVSFRDGSGTDGFVEVAALSQLHPTIGVMISIYLLPLRHPLPVARQLATMARIAPGRMTFGVGIGGEDRHEIEICGVNPATRGALTNESLAIIRGLMNGEELTFHGKHFTIEQARIRPMPSQAIPIIVGGRSNAALRRAATYADGWIGVWCSAKRYAEATGLIDEYALAANRTAPQWLHGYQPWIGVDADPVKAKAVVKQAMEKFYHVPFEQFERYTPFGTPAQVAEQLAPYVDSGCRLFNLKVCTQAPEEEVDLGGEVLSALSKMHQDQTSDEHSRA</sequence>
<comment type="caution">
    <text evidence="6">The sequence shown here is derived from an EMBL/GenBank/DDBJ whole genome shotgun (WGS) entry which is preliminary data.</text>
</comment>
<evidence type="ECO:0000313" key="6">
    <source>
        <dbReference type="EMBL" id="NQV65011.1"/>
    </source>
</evidence>
<evidence type="ECO:0000259" key="5">
    <source>
        <dbReference type="Pfam" id="PF00296"/>
    </source>
</evidence>
<dbReference type="EMBL" id="JABMOJ010000244">
    <property type="protein sequence ID" value="NQV65011.1"/>
    <property type="molecule type" value="Genomic_DNA"/>
</dbReference>
<evidence type="ECO:0000313" key="7">
    <source>
        <dbReference type="Proteomes" id="UP000754644"/>
    </source>
</evidence>
<evidence type="ECO:0000256" key="1">
    <source>
        <dbReference type="ARBA" id="ARBA00022630"/>
    </source>
</evidence>
<keyword evidence="2" id="KW-0288">FMN</keyword>
<organism evidence="6 7">
    <name type="scientific">SAR86 cluster bacterium</name>
    <dbReference type="NCBI Taxonomy" id="2030880"/>
    <lineage>
        <taxon>Bacteria</taxon>
        <taxon>Pseudomonadati</taxon>
        <taxon>Pseudomonadota</taxon>
        <taxon>Gammaproteobacteria</taxon>
        <taxon>SAR86 cluster</taxon>
    </lineage>
</organism>
<dbReference type="InterPro" id="IPR036661">
    <property type="entry name" value="Luciferase-like_sf"/>
</dbReference>
<accession>A0A973A9R4</accession>
<keyword evidence="1" id="KW-0285">Flavoprotein</keyword>
<feature type="domain" description="Luciferase-like" evidence="5">
    <location>
        <begin position="25"/>
        <end position="245"/>
    </location>
</feature>
<dbReference type="Proteomes" id="UP000754644">
    <property type="component" value="Unassembled WGS sequence"/>
</dbReference>
<keyword evidence="3" id="KW-0560">Oxidoreductase</keyword>
<dbReference type="InterPro" id="IPR011251">
    <property type="entry name" value="Luciferase-like_dom"/>
</dbReference>
<dbReference type="GO" id="GO:0046306">
    <property type="term" value="P:alkanesulfonate catabolic process"/>
    <property type="evidence" value="ECO:0007669"/>
    <property type="project" value="TreeGrafter"/>
</dbReference>
<dbReference type="SUPFAM" id="SSF51679">
    <property type="entry name" value="Bacterial luciferase-like"/>
    <property type="match status" value="1"/>
</dbReference>
<evidence type="ECO:0000256" key="3">
    <source>
        <dbReference type="ARBA" id="ARBA00023002"/>
    </source>
</evidence>
<reference evidence="6" key="1">
    <citation type="submission" date="2020-05" db="EMBL/GenBank/DDBJ databases">
        <title>Sulfur intermediates as new biogeochemical hubs in an aquatic model microbial ecosystem.</title>
        <authorList>
            <person name="Vigneron A."/>
        </authorList>
    </citation>
    <scope>NUCLEOTIDE SEQUENCE</scope>
    <source>
        <strain evidence="6">Bin.250</strain>
    </source>
</reference>
<dbReference type="GO" id="GO:0008726">
    <property type="term" value="F:alkanesulfonate monooxygenase activity"/>
    <property type="evidence" value="ECO:0007669"/>
    <property type="project" value="TreeGrafter"/>
</dbReference>
<gene>
    <name evidence="6" type="ORF">HQ497_06575</name>
</gene>
<protein>
    <submittedName>
        <fullName evidence="6">LLM class flavin-dependent oxidoreductase</fullName>
    </submittedName>
</protein>
<dbReference type="Gene3D" id="3.20.20.30">
    <property type="entry name" value="Luciferase-like domain"/>
    <property type="match status" value="1"/>
</dbReference>
<keyword evidence="4" id="KW-0503">Monooxygenase</keyword>
<name>A0A973A9R4_9GAMM</name>
<proteinExistence type="predicted"/>
<dbReference type="AlphaFoldDB" id="A0A973A9R4"/>
<dbReference type="PANTHER" id="PTHR42847:SF4">
    <property type="entry name" value="ALKANESULFONATE MONOOXYGENASE-RELATED"/>
    <property type="match status" value="1"/>
</dbReference>
<dbReference type="InterPro" id="IPR050172">
    <property type="entry name" value="SsuD_RutA_monooxygenase"/>
</dbReference>